<dbReference type="InterPro" id="IPR011712">
    <property type="entry name" value="Sig_transdc_His_kin_sub3_dim/P"/>
</dbReference>
<evidence type="ECO:0000256" key="10">
    <source>
        <dbReference type="SAM" id="Coils"/>
    </source>
</evidence>
<dbReference type="PANTHER" id="PTHR24421">
    <property type="entry name" value="NITRATE/NITRITE SENSOR PROTEIN NARX-RELATED"/>
    <property type="match status" value="1"/>
</dbReference>
<dbReference type="PROSITE" id="PS50885">
    <property type="entry name" value="HAMP"/>
    <property type="match status" value="1"/>
</dbReference>
<protein>
    <recommendedName>
        <fullName evidence="3">histidine kinase</fullName>
        <ecNumber evidence="3">2.7.13.3</ecNumber>
    </recommendedName>
</protein>
<name>A0A1F7SNV2_9BACT</name>
<organism evidence="14 15">
    <name type="scientific">Candidatus Schekmanbacteria bacterium RIFCSPLOWO2_12_FULL_38_15</name>
    <dbReference type="NCBI Taxonomy" id="1817883"/>
    <lineage>
        <taxon>Bacteria</taxon>
        <taxon>Candidatus Schekmaniibacteriota</taxon>
    </lineage>
</organism>
<dbReference type="PROSITE" id="PS50109">
    <property type="entry name" value="HIS_KIN"/>
    <property type="match status" value="1"/>
</dbReference>
<dbReference type="STRING" id="1817883.A3G31_01400"/>
<dbReference type="SUPFAM" id="SSF158472">
    <property type="entry name" value="HAMP domain-like"/>
    <property type="match status" value="1"/>
</dbReference>
<reference evidence="14 15" key="1">
    <citation type="journal article" date="2016" name="Nat. Commun.">
        <title>Thousands of microbial genomes shed light on interconnected biogeochemical processes in an aquifer system.</title>
        <authorList>
            <person name="Anantharaman K."/>
            <person name="Brown C.T."/>
            <person name="Hug L.A."/>
            <person name="Sharon I."/>
            <person name="Castelle C.J."/>
            <person name="Probst A.J."/>
            <person name="Thomas B.C."/>
            <person name="Singh A."/>
            <person name="Wilkins M.J."/>
            <person name="Karaoz U."/>
            <person name="Brodie E.L."/>
            <person name="Williams K.H."/>
            <person name="Hubbard S.S."/>
            <person name="Banfield J.F."/>
        </authorList>
    </citation>
    <scope>NUCLEOTIDE SEQUENCE [LARGE SCALE GENOMIC DNA]</scope>
</reference>
<sequence length="485" mass="54714">MKKNILWLRERVLSVSIRIKVMGIALGIVFLFALTIIFQIRESFEKELREELKTSGIFIAKEMTSRSSGFILTPNQFALNLLIKNIFENNENVEYAFILSSSNEILVHSFENGFPKELLAVNRVSPGSKFRVEMLDTEEGIITDVAVPLFGGKLGTVRVGMNEKHLRNKLNAITLQILIVTAIVSLLSIGAASLLTIVLTRPITNLVSFVNALGKGDFEQRARIWADDEIGKLSNAFNDMIQKLKNFKTELEFKEEMTSQLLKKVINAQEEERKRIARELHDQTSQSLTSLMIGLKILKSAKTLDEVTKRSDDLRELTSKTLEEVHDLAIQLRPTVLDDIGLDIALQKYVADYSMKFNIKVDYHSIGFDSFRLPTEIEIVIYRVVQEALANILKHSEARNACLLLENRGNLLKVIVEDNGKGFDVRKVMSSEIDGKLGLFGMQERINLISGDITIESTPGNGTNIYITVPIDKKLSYEKDKNTFS</sequence>
<feature type="domain" description="HAMP" evidence="13">
    <location>
        <begin position="197"/>
        <end position="249"/>
    </location>
</feature>
<evidence type="ECO:0000256" key="3">
    <source>
        <dbReference type="ARBA" id="ARBA00012438"/>
    </source>
</evidence>
<evidence type="ECO:0000313" key="15">
    <source>
        <dbReference type="Proteomes" id="UP000178082"/>
    </source>
</evidence>
<evidence type="ECO:0000256" key="9">
    <source>
        <dbReference type="ARBA" id="ARBA00023012"/>
    </source>
</evidence>
<dbReference type="GO" id="GO:0000155">
    <property type="term" value="F:phosphorelay sensor kinase activity"/>
    <property type="evidence" value="ECO:0007669"/>
    <property type="project" value="InterPro"/>
</dbReference>
<keyword evidence="11" id="KW-0472">Membrane</keyword>
<keyword evidence="11" id="KW-1133">Transmembrane helix</keyword>
<dbReference type="GO" id="GO:0046983">
    <property type="term" value="F:protein dimerization activity"/>
    <property type="evidence" value="ECO:0007669"/>
    <property type="project" value="InterPro"/>
</dbReference>
<comment type="subcellular location">
    <subcellularLocation>
        <location evidence="2">Membrane</location>
    </subcellularLocation>
</comment>
<feature type="transmembrane region" description="Helical" evidence="11">
    <location>
        <begin position="21"/>
        <end position="40"/>
    </location>
</feature>
<dbReference type="Gene3D" id="6.10.340.10">
    <property type="match status" value="1"/>
</dbReference>
<dbReference type="InterPro" id="IPR003660">
    <property type="entry name" value="HAMP_dom"/>
</dbReference>
<feature type="domain" description="Histidine kinase" evidence="12">
    <location>
        <begin position="381"/>
        <end position="473"/>
    </location>
</feature>
<dbReference type="CDD" id="cd06225">
    <property type="entry name" value="HAMP"/>
    <property type="match status" value="1"/>
</dbReference>
<dbReference type="GO" id="GO:0005524">
    <property type="term" value="F:ATP binding"/>
    <property type="evidence" value="ECO:0007669"/>
    <property type="project" value="UniProtKB-KW"/>
</dbReference>
<keyword evidence="11" id="KW-0812">Transmembrane</keyword>
<evidence type="ECO:0000256" key="4">
    <source>
        <dbReference type="ARBA" id="ARBA00022553"/>
    </source>
</evidence>
<keyword evidence="6" id="KW-0547">Nucleotide-binding</keyword>
<evidence type="ECO:0000256" key="2">
    <source>
        <dbReference type="ARBA" id="ARBA00004370"/>
    </source>
</evidence>
<dbReference type="InterPro" id="IPR050482">
    <property type="entry name" value="Sensor_HK_TwoCompSys"/>
</dbReference>
<dbReference type="Pfam" id="PF00672">
    <property type="entry name" value="HAMP"/>
    <property type="match status" value="1"/>
</dbReference>
<dbReference type="AlphaFoldDB" id="A0A1F7SNV2"/>
<dbReference type="EC" id="2.7.13.3" evidence="3"/>
<keyword evidence="10" id="KW-0175">Coiled coil</keyword>
<dbReference type="SUPFAM" id="SSF55874">
    <property type="entry name" value="ATPase domain of HSP90 chaperone/DNA topoisomerase II/histidine kinase"/>
    <property type="match status" value="1"/>
</dbReference>
<keyword evidence="4" id="KW-0597">Phosphoprotein</keyword>
<dbReference type="Proteomes" id="UP000178082">
    <property type="component" value="Unassembled WGS sequence"/>
</dbReference>
<evidence type="ECO:0000256" key="8">
    <source>
        <dbReference type="ARBA" id="ARBA00022840"/>
    </source>
</evidence>
<evidence type="ECO:0000256" key="11">
    <source>
        <dbReference type="SAM" id="Phobius"/>
    </source>
</evidence>
<dbReference type="CDD" id="cd16917">
    <property type="entry name" value="HATPase_UhpB-NarQ-NarX-like"/>
    <property type="match status" value="1"/>
</dbReference>
<dbReference type="Gene3D" id="3.30.565.10">
    <property type="entry name" value="Histidine kinase-like ATPase, C-terminal domain"/>
    <property type="match status" value="1"/>
</dbReference>
<evidence type="ECO:0000259" key="13">
    <source>
        <dbReference type="PROSITE" id="PS50885"/>
    </source>
</evidence>
<evidence type="ECO:0000259" key="12">
    <source>
        <dbReference type="PROSITE" id="PS50109"/>
    </source>
</evidence>
<dbReference type="InterPro" id="IPR005467">
    <property type="entry name" value="His_kinase_dom"/>
</dbReference>
<dbReference type="GO" id="GO:0016020">
    <property type="term" value="C:membrane"/>
    <property type="evidence" value="ECO:0007669"/>
    <property type="project" value="UniProtKB-SubCell"/>
</dbReference>
<dbReference type="SMART" id="SM00304">
    <property type="entry name" value="HAMP"/>
    <property type="match status" value="1"/>
</dbReference>
<evidence type="ECO:0000256" key="5">
    <source>
        <dbReference type="ARBA" id="ARBA00022679"/>
    </source>
</evidence>
<feature type="coiled-coil region" evidence="10">
    <location>
        <begin position="237"/>
        <end position="286"/>
    </location>
</feature>
<dbReference type="Pfam" id="PF07730">
    <property type="entry name" value="HisKA_3"/>
    <property type="match status" value="1"/>
</dbReference>
<keyword evidence="5" id="KW-0808">Transferase</keyword>
<dbReference type="PANTHER" id="PTHR24421:SF10">
    <property type="entry name" value="NITRATE_NITRITE SENSOR PROTEIN NARQ"/>
    <property type="match status" value="1"/>
</dbReference>
<evidence type="ECO:0000256" key="6">
    <source>
        <dbReference type="ARBA" id="ARBA00022741"/>
    </source>
</evidence>
<feature type="transmembrane region" description="Helical" evidence="11">
    <location>
        <begin position="173"/>
        <end position="199"/>
    </location>
</feature>
<dbReference type="InterPro" id="IPR017204">
    <property type="entry name" value="Sig_transdc_His_kin_STH3221"/>
</dbReference>
<dbReference type="Gene3D" id="1.20.5.1930">
    <property type="match status" value="1"/>
</dbReference>
<dbReference type="SMART" id="SM00387">
    <property type="entry name" value="HATPase_c"/>
    <property type="match status" value="1"/>
</dbReference>
<gene>
    <name evidence="14" type="ORF">A3G31_01400</name>
</gene>
<keyword evidence="9" id="KW-0902">Two-component regulatory system</keyword>
<dbReference type="InterPro" id="IPR036890">
    <property type="entry name" value="HATPase_C_sf"/>
</dbReference>
<evidence type="ECO:0000256" key="1">
    <source>
        <dbReference type="ARBA" id="ARBA00000085"/>
    </source>
</evidence>
<keyword evidence="7" id="KW-0418">Kinase</keyword>
<accession>A0A1F7SNV2</accession>
<dbReference type="InterPro" id="IPR003594">
    <property type="entry name" value="HATPase_dom"/>
</dbReference>
<evidence type="ECO:0000256" key="7">
    <source>
        <dbReference type="ARBA" id="ARBA00022777"/>
    </source>
</evidence>
<dbReference type="EMBL" id="MGDI01000001">
    <property type="protein sequence ID" value="OGL55451.1"/>
    <property type="molecule type" value="Genomic_DNA"/>
</dbReference>
<comment type="catalytic activity">
    <reaction evidence="1">
        <text>ATP + protein L-histidine = ADP + protein N-phospho-L-histidine.</text>
        <dbReference type="EC" id="2.7.13.3"/>
    </reaction>
</comment>
<comment type="caution">
    <text evidence="14">The sequence shown here is derived from an EMBL/GenBank/DDBJ whole genome shotgun (WGS) entry which is preliminary data.</text>
</comment>
<keyword evidence="8" id="KW-0067">ATP-binding</keyword>
<dbReference type="PIRSF" id="PIRSF037433">
    <property type="entry name" value="STHK_STH3221_prd"/>
    <property type="match status" value="1"/>
</dbReference>
<dbReference type="Pfam" id="PF02518">
    <property type="entry name" value="HATPase_c"/>
    <property type="match status" value="1"/>
</dbReference>
<evidence type="ECO:0000313" key="14">
    <source>
        <dbReference type="EMBL" id="OGL55451.1"/>
    </source>
</evidence>
<proteinExistence type="predicted"/>